<dbReference type="InterPro" id="IPR001279">
    <property type="entry name" value="Metallo-B-lactamas"/>
</dbReference>
<name>A0A366LJ08_9ACTN</name>
<protein>
    <submittedName>
        <fullName evidence="2">MBL fold metallo-hydrolase</fullName>
    </submittedName>
</protein>
<dbReference type="Pfam" id="PF00753">
    <property type="entry name" value="Lactamase_B"/>
    <property type="match status" value="1"/>
</dbReference>
<reference evidence="2 3" key="1">
    <citation type="submission" date="2018-06" db="EMBL/GenBank/DDBJ databases">
        <title>Sphaerisporangium craniellae sp. nov., isolated from a marine sponge in the South China Sea.</title>
        <authorList>
            <person name="Li L."/>
        </authorList>
    </citation>
    <scope>NUCLEOTIDE SEQUENCE [LARGE SCALE GENOMIC DNA]</scope>
    <source>
        <strain evidence="2 3">LHW63015</strain>
    </source>
</reference>
<dbReference type="InterPro" id="IPR050855">
    <property type="entry name" value="NDM-1-like"/>
</dbReference>
<dbReference type="SUPFAM" id="SSF56281">
    <property type="entry name" value="Metallo-hydrolase/oxidoreductase"/>
    <property type="match status" value="1"/>
</dbReference>
<comment type="caution">
    <text evidence="2">The sequence shown here is derived from an EMBL/GenBank/DDBJ whole genome shotgun (WGS) entry which is preliminary data.</text>
</comment>
<proteinExistence type="predicted"/>
<dbReference type="SMART" id="SM00849">
    <property type="entry name" value="Lactamase_B"/>
    <property type="match status" value="1"/>
</dbReference>
<dbReference type="Proteomes" id="UP000253303">
    <property type="component" value="Unassembled WGS sequence"/>
</dbReference>
<dbReference type="GO" id="GO:0016787">
    <property type="term" value="F:hydrolase activity"/>
    <property type="evidence" value="ECO:0007669"/>
    <property type="project" value="UniProtKB-KW"/>
</dbReference>
<evidence type="ECO:0000259" key="1">
    <source>
        <dbReference type="SMART" id="SM00849"/>
    </source>
</evidence>
<organism evidence="2 3">
    <name type="scientific">Spongiactinospora rosea</name>
    <dbReference type="NCBI Taxonomy" id="2248750"/>
    <lineage>
        <taxon>Bacteria</taxon>
        <taxon>Bacillati</taxon>
        <taxon>Actinomycetota</taxon>
        <taxon>Actinomycetes</taxon>
        <taxon>Streptosporangiales</taxon>
        <taxon>Streptosporangiaceae</taxon>
        <taxon>Spongiactinospora</taxon>
    </lineage>
</organism>
<sequence>MQPAQRRTMPEPELHEVADGVFAYVQPDGGWMLNNTGLVLDGAGGHVLVDTTSTEARNRALLARVAEVAGEGPPRALVNTHHHGDHTYGNRLLPAATPVIGHVHCREDVLAAGLVAAEVLSGPAYGELRLRPPELTFETRMALHTGERRIDLLHAGPAHTRGDVIAWLPEERVAFAGDVVVNGGQPFLVEGSVAGHPRALAMLRELDPLVLVPGHGPICRGEEVRRVLDDLVGYAALVDGLARYGHKTGAPPLTMARAAARELGPFSDWTESERLVGNLHRAYHELDGNPPGSPLALARVWPDMVTVNGGPILSNA</sequence>
<evidence type="ECO:0000313" key="3">
    <source>
        <dbReference type="Proteomes" id="UP000253303"/>
    </source>
</evidence>
<dbReference type="Gene3D" id="3.60.15.10">
    <property type="entry name" value="Ribonuclease Z/Hydroxyacylglutathione hydrolase-like"/>
    <property type="match status" value="1"/>
</dbReference>
<dbReference type="OrthoDB" id="2273115at2"/>
<dbReference type="PANTHER" id="PTHR42951:SF4">
    <property type="entry name" value="ACYL-COENZYME A THIOESTERASE MBLAC2"/>
    <property type="match status" value="1"/>
</dbReference>
<dbReference type="InterPro" id="IPR036866">
    <property type="entry name" value="RibonucZ/Hydroxyglut_hydro"/>
</dbReference>
<accession>A0A366LJ08</accession>
<keyword evidence="3" id="KW-1185">Reference proteome</keyword>
<dbReference type="AlphaFoldDB" id="A0A366LJ08"/>
<dbReference type="PANTHER" id="PTHR42951">
    <property type="entry name" value="METALLO-BETA-LACTAMASE DOMAIN-CONTAINING"/>
    <property type="match status" value="1"/>
</dbReference>
<keyword evidence="2" id="KW-0378">Hydrolase</keyword>
<dbReference type="CDD" id="cd16282">
    <property type="entry name" value="metallo-hydrolase-like_MBL-fold"/>
    <property type="match status" value="1"/>
</dbReference>
<gene>
    <name evidence="2" type="ORF">DP939_43515</name>
</gene>
<evidence type="ECO:0000313" key="2">
    <source>
        <dbReference type="EMBL" id="RBQ13885.1"/>
    </source>
</evidence>
<dbReference type="EMBL" id="QMEY01000043">
    <property type="protein sequence ID" value="RBQ13885.1"/>
    <property type="molecule type" value="Genomic_DNA"/>
</dbReference>
<feature type="domain" description="Metallo-beta-lactamase" evidence="1">
    <location>
        <begin position="33"/>
        <end position="215"/>
    </location>
</feature>